<accession>A0A8J2BJA1</accession>
<dbReference type="NCBIfam" id="TIGR00665">
    <property type="entry name" value="DnaB"/>
    <property type="match status" value="1"/>
</dbReference>
<dbReference type="GO" id="GO:0006269">
    <property type="term" value="P:DNA replication, synthesis of primer"/>
    <property type="evidence" value="ECO:0007669"/>
    <property type="project" value="UniProtKB-UniRule"/>
</dbReference>
<dbReference type="Gene3D" id="1.10.860.10">
    <property type="entry name" value="DNAb Helicase, Chain A"/>
    <property type="match status" value="1"/>
</dbReference>
<evidence type="ECO:0000256" key="5">
    <source>
        <dbReference type="ARBA" id="ARBA00022801"/>
    </source>
</evidence>
<keyword evidence="3 12" id="KW-0235">DNA replication</keyword>
<keyword evidence="4 12" id="KW-0547">Nucleotide-binding</keyword>
<keyword evidence="7 12" id="KW-0067">ATP-binding</keyword>
<evidence type="ECO:0000256" key="8">
    <source>
        <dbReference type="ARBA" id="ARBA00023125"/>
    </source>
</evidence>
<dbReference type="InterPro" id="IPR007693">
    <property type="entry name" value="DNA_helicase_DnaB-like_N"/>
</dbReference>
<dbReference type="InterPro" id="IPR007694">
    <property type="entry name" value="DNA_helicase_DnaB-like_C"/>
</dbReference>
<dbReference type="GO" id="GO:0043139">
    <property type="term" value="F:5'-3' DNA helicase activity"/>
    <property type="evidence" value="ECO:0007669"/>
    <property type="project" value="UniProtKB-EC"/>
</dbReference>
<dbReference type="GO" id="GO:0005829">
    <property type="term" value="C:cytosol"/>
    <property type="evidence" value="ECO:0007669"/>
    <property type="project" value="TreeGrafter"/>
</dbReference>
<dbReference type="InterPro" id="IPR036185">
    <property type="entry name" value="DNA_heli_DnaB-like_N_sf"/>
</dbReference>
<dbReference type="PANTHER" id="PTHR30153">
    <property type="entry name" value="REPLICATIVE DNA HELICASE DNAB"/>
    <property type="match status" value="1"/>
</dbReference>
<dbReference type="EMBL" id="CAJNOB010000001">
    <property type="protein sequence ID" value="CAF0689253.1"/>
    <property type="molecule type" value="Genomic_DNA"/>
</dbReference>
<feature type="domain" description="SF4 helicase" evidence="13">
    <location>
        <begin position="188"/>
        <end position="471"/>
    </location>
</feature>
<dbReference type="Gene3D" id="3.40.50.300">
    <property type="entry name" value="P-loop containing nucleotide triphosphate hydrolases"/>
    <property type="match status" value="1"/>
</dbReference>
<keyword evidence="6 12" id="KW-0347">Helicase</keyword>
<evidence type="ECO:0000256" key="6">
    <source>
        <dbReference type="ARBA" id="ARBA00022806"/>
    </source>
</evidence>
<evidence type="ECO:0000256" key="4">
    <source>
        <dbReference type="ARBA" id="ARBA00022741"/>
    </source>
</evidence>
<keyword evidence="8 12" id="KW-0238">DNA-binding</keyword>
<keyword evidence="5 12" id="KW-0378">Hydrolase</keyword>
<dbReference type="EC" id="5.6.2.3" evidence="11 12"/>
<comment type="function">
    <text evidence="12">The main replicative DNA helicase, it participates in initiation and elongation during chromosome replication. Travels ahead of the DNA replisome, separating dsDNA into templates for DNA synthesis. A processive ATP-dependent 5'-3' DNA helicase it has DNA-dependent ATPase activity.</text>
</comment>
<dbReference type="Pfam" id="PF00772">
    <property type="entry name" value="DnaB"/>
    <property type="match status" value="1"/>
</dbReference>
<name>A0A8J2BJA1_9BACT</name>
<evidence type="ECO:0000256" key="3">
    <source>
        <dbReference type="ARBA" id="ARBA00022705"/>
    </source>
</evidence>
<keyword evidence="9" id="KW-0413">Isomerase</keyword>
<comment type="caution">
    <text evidence="14">The sequence shown here is derived from an EMBL/GenBank/DDBJ whole genome shotgun (WGS) entry which is preliminary data.</text>
</comment>
<gene>
    <name evidence="14" type="ORF">MPNT_10161</name>
</gene>
<evidence type="ECO:0000256" key="10">
    <source>
        <dbReference type="ARBA" id="ARBA00048954"/>
    </source>
</evidence>
<evidence type="ECO:0000313" key="14">
    <source>
        <dbReference type="EMBL" id="CAF0689253.1"/>
    </source>
</evidence>
<evidence type="ECO:0000256" key="9">
    <source>
        <dbReference type="ARBA" id="ARBA00023235"/>
    </source>
</evidence>
<protein>
    <recommendedName>
        <fullName evidence="11 12">Replicative DNA helicase</fullName>
        <ecNumber evidence="11 12">5.6.2.3</ecNumber>
    </recommendedName>
</protein>
<dbReference type="SUPFAM" id="SSF48024">
    <property type="entry name" value="N-terminal domain of DnaB helicase"/>
    <property type="match status" value="1"/>
</dbReference>
<evidence type="ECO:0000313" key="15">
    <source>
        <dbReference type="Proteomes" id="UP000663859"/>
    </source>
</evidence>
<evidence type="ECO:0000256" key="1">
    <source>
        <dbReference type="ARBA" id="ARBA00008428"/>
    </source>
</evidence>
<reference evidence="14" key="1">
    <citation type="submission" date="2021-02" db="EMBL/GenBank/DDBJ databases">
        <authorList>
            <person name="Cremers G."/>
            <person name="Picone N."/>
        </authorList>
    </citation>
    <scope>NUCLEOTIDE SEQUENCE</scope>
    <source>
        <strain evidence="14">PQ17</strain>
    </source>
</reference>
<comment type="similarity">
    <text evidence="1 12">Belongs to the helicase family. DnaB subfamily.</text>
</comment>
<evidence type="ECO:0000259" key="13">
    <source>
        <dbReference type="PROSITE" id="PS51199"/>
    </source>
</evidence>
<dbReference type="RefSeq" id="WP_174581658.1">
    <property type="nucleotide sequence ID" value="NZ_CAJNOB010000001.1"/>
</dbReference>
<evidence type="ECO:0000256" key="12">
    <source>
        <dbReference type="RuleBase" id="RU362085"/>
    </source>
</evidence>
<dbReference type="PANTHER" id="PTHR30153:SF2">
    <property type="entry name" value="REPLICATIVE DNA HELICASE"/>
    <property type="match status" value="1"/>
</dbReference>
<evidence type="ECO:0000256" key="2">
    <source>
        <dbReference type="ARBA" id="ARBA00022515"/>
    </source>
</evidence>
<dbReference type="PROSITE" id="PS51199">
    <property type="entry name" value="SF4_HELICASE"/>
    <property type="match status" value="1"/>
</dbReference>
<dbReference type="InterPro" id="IPR027417">
    <property type="entry name" value="P-loop_NTPase"/>
</dbReference>
<sequence length="473" mass="53190">MTRTPRSRASSPPQPVSSLYSADAERAVLGAMIAHPETTLDLAMERLAHEDFFVPAHQELFQLLRDMHLRHQPIDVVTVHQNLLDRGRAQALGSPAILAELCSSFPTHLNVSSYIQIVKDKSLLRRLHEACSRIADSILSEPQPVAHVLDQAEEAIFRVTGMALTQNIVPGAKEIARAIQLVDAFRKRKGHLFGIPTGFYQLDQLTTGWQKGDMIVLAARPGVGKTALALTFARHALSERYDPQQDAWVKPGHAVGLFSLEMTNAQLMLRLLASVASESLQRIRRGEVDDFQMQKLAQIAEDIKTWPLYLDDSSDLTIHQLRAKARRMKQQYGIELLIIDYLQLLHSDSPQARENRQVEIAEISRGIKALAKELNLPIIVLAQLNRRPDEGRCEPALHHLRESGAIEQDADVVLLLHRLDSDAEEESDSSPSSQLIPYSLHIAKQRNGPTEKMEIRFNPAYTRFEDPLRHPTR</sequence>
<dbReference type="GO" id="GO:1990077">
    <property type="term" value="C:primosome complex"/>
    <property type="evidence" value="ECO:0007669"/>
    <property type="project" value="UniProtKB-UniRule"/>
</dbReference>
<dbReference type="Proteomes" id="UP000663859">
    <property type="component" value="Unassembled WGS sequence"/>
</dbReference>
<keyword evidence="15" id="KW-1185">Reference proteome</keyword>
<dbReference type="GO" id="GO:0003677">
    <property type="term" value="F:DNA binding"/>
    <property type="evidence" value="ECO:0007669"/>
    <property type="project" value="UniProtKB-UniRule"/>
</dbReference>
<dbReference type="InterPro" id="IPR003593">
    <property type="entry name" value="AAA+_ATPase"/>
</dbReference>
<dbReference type="InterPro" id="IPR007692">
    <property type="entry name" value="DNA_helicase_DnaB"/>
</dbReference>
<evidence type="ECO:0000256" key="11">
    <source>
        <dbReference type="NCBIfam" id="TIGR00665"/>
    </source>
</evidence>
<dbReference type="AlphaFoldDB" id="A0A8J2BJA1"/>
<dbReference type="Pfam" id="PF03796">
    <property type="entry name" value="DnaB_C"/>
    <property type="match status" value="1"/>
</dbReference>
<dbReference type="CDD" id="cd00984">
    <property type="entry name" value="DnaB_C"/>
    <property type="match status" value="1"/>
</dbReference>
<evidence type="ECO:0000256" key="7">
    <source>
        <dbReference type="ARBA" id="ARBA00022840"/>
    </source>
</evidence>
<keyword evidence="2 12" id="KW-0639">Primosome</keyword>
<dbReference type="SMART" id="SM00382">
    <property type="entry name" value="AAA"/>
    <property type="match status" value="1"/>
</dbReference>
<proteinExistence type="inferred from homology"/>
<dbReference type="GO" id="GO:0016787">
    <property type="term" value="F:hydrolase activity"/>
    <property type="evidence" value="ECO:0007669"/>
    <property type="project" value="UniProtKB-KW"/>
</dbReference>
<organism evidence="14 15">
    <name type="scientific">Candidatus Methylacidithermus pantelleriae</name>
    <dbReference type="NCBI Taxonomy" id="2744239"/>
    <lineage>
        <taxon>Bacteria</taxon>
        <taxon>Pseudomonadati</taxon>
        <taxon>Verrucomicrobiota</taxon>
        <taxon>Methylacidiphilae</taxon>
        <taxon>Methylacidiphilales</taxon>
        <taxon>Methylacidiphilaceae</taxon>
        <taxon>Candidatus Methylacidithermus</taxon>
    </lineage>
</organism>
<comment type="catalytic activity">
    <reaction evidence="10 12">
        <text>ATP + H2O = ADP + phosphate + H(+)</text>
        <dbReference type="Rhea" id="RHEA:13065"/>
        <dbReference type="ChEBI" id="CHEBI:15377"/>
        <dbReference type="ChEBI" id="CHEBI:15378"/>
        <dbReference type="ChEBI" id="CHEBI:30616"/>
        <dbReference type="ChEBI" id="CHEBI:43474"/>
        <dbReference type="ChEBI" id="CHEBI:456216"/>
        <dbReference type="EC" id="5.6.2.3"/>
    </reaction>
</comment>
<dbReference type="InterPro" id="IPR016136">
    <property type="entry name" value="DNA_helicase_N/primase_C"/>
</dbReference>
<dbReference type="SUPFAM" id="SSF52540">
    <property type="entry name" value="P-loop containing nucleoside triphosphate hydrolases"/>
    <property type="match status" value="1"/>
</dbReference>
<dbReference type="GO" id="GO:0005524">
    <property type="term" value="F:ATP binding"/>
    <property type="evidence" value="ECO:0007669"/>
    <property type="project" value="UniProtKB-UniRule"/>
</dbReference>